<protein>
    <submittedName>
        <fullName evidence="2">Uncharacterized protein</fullName>
    </submittedName>
</protein>
<organism evidence="2 3">
    <name type="scientific">Candidatus Ozemobacter sibiricus</name>
    <dbReference type="NCBI Taxonomy" id="2268124"/>
    <lineage>
        <taxon>Bacteria</taxon>
        <taxon>Candidatus Ozemobacteria</taxon>
        <taxon>Candidatus Ozemobacterales</taxon>
        <taxon>Candidatus Ozemobacteraceae</taxon>
        <taxon>Candidatus Ozemobacter</taxon>
    </lineage>
</organism>
<gene>
    <name evidence="2" type="ORF">OZSIB_3682</name>
</gene>
<accession>A0A367ZPW5</accession>
<evidence type="ECO:0000256" key="1">
    <source>
        <dbReference type="SAM" id="MobiDB-lite"/>
    </source>
</evidence>
<feature type="region of interest" description="Disordered" evidence="1">
    <location>
        <begin position="1"/>
        <end position="25"/>
    </location>
</feature>
<dbReference type="EMBL" id="QOQW01000008">
    <property type="protein sequence ID" value="RCK80178.1"/>
    <property type="molecule type" value="Genomic_DNA"/>
</dbReference>
<name>A0A367ZPW5_9BACT</name>
<sequence>MATPPRRRAAGDGRPWPACFGGDAASGPASLDLPTAVSQAAISRSCLDQRDGVPVAVSFRRP</sequence>
<proteinExistence type="predicted"/>
<evidence type="ECO:0000313" key="2">
    <source>
        <dbReference type="EMBL" id="RCK80178.1"/>
    </source>
</evidence>
<comment type="caution">
    <text evidence="2">The sequence shown here is derived from an EMBL/GenBank/DDBJ whole genome shotgun (WGS) entry which is preliminary data.</text>
</comment>
<reference evidence="2 3" key="1">
    <citation type="submission" date="2018-05" db="EMBL/GenBank/DDBJ databases">
        <title>A metagenomic window into the 2 km-deep terrestrial subsurface aquifer revealed taxonomically and functionally diverse microbial community comprising novel uncultured bacterial lineages.</title>
        <authorList>
            <person name="Kadnikov V.V."/>
            <person name="Mardanov A.V."/>
            <person name="Beletsky A.V."/>
            <person name="Banks D."/>
            <person name="Pimenov N.V."/>
            <person name="Frank Y.A."/>
            <person name="Karnachuk O.V."/>
            <person name="Ravin N.V."/>
        </authorList>
    </citation>
    <scope>NUCLEOTIDE SEQUENCE [LARGE SCALE GENOMIC DNA]</scope>
    <source>
        <strain evidence="2">BY5</strain>
    </source>
</reference>
<dbReference type="Proteomes" id="UP000252355">
    <property type="component" value="Unassembled WGS sequence"/>
</dbReference>
<evidence type="ECO:0000313" key="3">
    <source>
        <dbReference type="Proteomes" id="UP000252355"/>
    </source>
</evidence>
<dbReference type="AlphaFoldDB" id="A0A367ZPW5"/>